<dbReference type="GO" id="GO:0046872">
    <property type="term" value="F:metal ion binding"/>
    <property type="evidence" value="ECO:0007669"/>
    <property type="project" value="InterPro"/>
</dbReference>
<dbReference type="PROSITE" id="PS50902">
    <property type="entry name" value="FLAVODOXIN_LIKE"/>
    <property type="match status" value="1"/>
</dbReference>
<dbReference type="InterPro" id="IPR036866">
    <property type="entry name" value="RibonucZ/Hydroxyglut_hydro"/>
</dbReference>
<dbReference type="SUPFAM" id="SSF56281">
    <property type="entry name" value="Metallo-hydrolase/oxidoreductase"/>
    <property type="match status" value="1"/>
</dbReference>
<dbReference type="InterPro" id="IPR008254">
    <property type="entry name" value="Flavodoxin/NO_synth"/>
</dbReference>
<dbReference type="AlphaFoldDB" id="A0A3Q9INM1"/>
<dbReference type="Gene3D" id="3.60.15.10">
    <property type="entry name" value="Ribonuclease Z/Hydroxyacylglutathione hydrolase-like"/>
    <property type="match status" value="1"/>
</dbReference>
<comment type="cofactor">
    <cofactor evidence="1">
        <name>FMN</name>
        <dbReference type="ChEBI" id="CHEBI:58210"/>
    </cofactor>
</comment>
<dbReference type="CDD" id="cd07709">
    <property type="entry name" value="flavodiiron_proteins_MBL-fold"/>
    <property type="match status" value="1"/>
</dbReference>
<organism evidence="4 5">
    <name type="scientific">Butyricimonas faecalis</name>
    <dbReference type="NCBI Taxonomy" id="2093856"/>
    <lineage>
        <taxon>Bacteria</taxon>
        <taxon>Pseudomonadati</taxon>
        <taxon>Bacteroidota</taxon>
        <taxon>Bacteroidia</taxon>
        <taxon>Bacteroidales</taxon>
        <taxon>Odoribacteraceae</taxon>
        <taxon>Butyricimonas</taxon>
    </lineage>
</organism>
<dbReference type="GO" id="GO:0009055">
    <property type="term" value="F:electron transfer activity"/>
    <property type="evidence" value="ECO:0007669"/>
    <property type="project" value="InterPro"/>
</dbReference>
<keyword evidence="5" id="KW-1185">Reference proteome</keyword>
<dbReference type="SUPFAM" id="SSF52218">
    <property type="entry name" value="Flavoproteins"/>
    <property type="match status" value="1"/>
</dbReference>
<dbReference type="PROSITE" id="PS00201">
    <property type="entry name" value="FLAVODOXIN"/>
    <property type="match status" value="1"/>
</dbReference>
<dbReference type="GO" id="GO:0010181">
    <property type="term" value="F:FMN binding"/>
    <property type="evidence" value="ECO:0007669"/>
    <property type="project" value="InterPro"/>
</dbReference>
<feature type="domain" description="Flavodoxin-like" evidence="3">
    <location>
        <begin position="252"/>
        <end position="391"/>
    </location>
</feature>
<dbReference type="InterPro" id="IPR016440">
    <property type="entry name" value="Rubredoxin-O_OxRdtase"/>
</dbReference>
<dbReference type="InterPro" id="IPR045761">
    <property type="entry name" value="ODP_dom"/>
</dbReference>
<gene>
    <name evidence="4" type="ORF">D8S85_00755</name>
</gene>
<dbReference type="GO" id="GO:0016491">
    <property type="term" value="F:oxidoreductase activity"/>
    <property type="evidence" value="ECO:0007669"/>
    <property type="project" value="InterPro"/>
</dbReference>
<name>A0A3Q9INM1_9BACT</name>
<evidence type="ECO:0000313" key="5">
    <source>
        <dbReference type="Proteomes" id="UP000270673"/>
    </source>
</evidence>
<evidence type="ECO:0000313" key="4">
    <source>
        <dbReference type="EMBL" id="AZS28223.1"/>
    </source>
</evidence>
<reference evidence="4 5" key="1">
    <citation type="submission" date="2018-10" db="EMBL/GenBank/DDBJ databases">
        <title>Butyricimonas faecalis sp. nov., isolated from human faeces and emended description of the genus Butyricimonas.</title>
        <authorList>
            <person name="Le Roy T."/>
            <person name="Van der Smissen P."/>
            <person name="Paquot A."/>
            <person name="Delzenne N."/>
            <person name="Muccioli G."/>
            <person name="Collet J.-F."/>
            <person name="Cani P.D."/>
        </authorList>
    </citation>
    <scope>NUCLEOTIDE SEQUENCE [LARGE SCALE GENOMIC DNA]</scope>
    <source>
        <strain evidence="4 5">H184</strain>
    </source>
</reference>
<dbReference type="PIRSF" id="PIRSF005243">
    <property type="entry name" value="ROO"/>
    <property type="match status" value="1"/>
</dbReference>
<dbReference type="SMART" id="SM00849">
    <property type="entry name" value="Lactamase_B"/>
    <property type="match status" value="1"/>
</dbReference>
<dbReference type="RefSeq" id="WP_106624362.1">
    <property type="nucleotide sequence ID" value="NZ_CP032819.1"/>
</dbReference>
<sequence>MNLAREIKKDIYWIGVNDRRTHIFENYWPLPKGVAYNSYIIVDEKVVVIDTIERSKMDDYVENIEQLLNGRKVDYLVINHMEPDHTGAIKALLCHYPDVKIIGNAKTFPMLKNFYGVCENLMEIKEGDSLDLGKHKLNFYMAPMLHWPETMVTFESTEGILFSGDIFGAFGTLDGGIFDDEVDLDYLEEEISRYYSNIVGKYGQPAQTALKKLGGLPIQMICATHGPIRRSHIADIVAKYDKWSKYDTDKGVVIVFSSMYGNTEKMADIIARFLAEKGIKKIRIHDASKTHPSYIINDIFRYKGVILGSCAYNGNAFPTMETLLFELEHMGVKNHVVAFFGGKAWAGGAMPRFNQFAEKIKWEVVAPACEAYGCPKDEDFETCRNIAYAMADKLDEIC</sequence>
<dbReference type="PANTHER" id="PTHR43717">
    <property type="entry name" value="ANAEROBIC NITRIC OXIDE REDUCTASE FLAVORUBREDOXIN"/>
    <property type="match status" value="1"/>
</dbReference>
<accession>A0A3Q9INM1</accession>
<comment type="similarity">
    <text evidence="2">In the N-terminal section; belongs to the zinc metallo-hydrolase group 3 family.</text>
</comment>
<dbReference type="EMBL" id="CP032819">
    <property type="protein sequence ID" value="AZS28223.1"/>
    <property type="molecule type" value="Genomic_DNA"/>
</dbReference>
<dbReference type="Proteomes" id="UP000270673">
    <property type="component" value="Chromosome"/>
</dbReference>
<dbReference type="InterPro" id="IPR029039">
    <property type="entry name" value="Flavoprotein-like_sf"/>
</dbReference>
<dbReference type="Gene3D" id="3.40.50.360">
    <property type="match status" value="1"/>
</dbReference>
<dbReference type="Pfam" id="PF00258">
    <property type="entry name" value="Flavodoxin_1"/>
    <property type="match status" value="1"/>
</dbReference>
<dbReference type="OrthoDB" id="9807946at2"/>
<dbReference type="InterPro" id="IPR001226">
    <property type="entry name" value="Flavodoxin_CS"/>
</dbReference>
<evidence type="ECO:0000256" key="1">
    <source>
        <dbReference type="ARBA" id="ARBA00001917"/>
    </source>
</evidence>
<dbReference type="PANTHER" id="PTHR43717:SF1">
    <property type="entry name" value="ANAEROBIC NITRIC OXIDE REDUCTASE FLAVORUBREDOXIN"/>
    <property type="match status" value="1"/>
</dbReference>
<protein>
    <submittedName>
        <fullName evidence="4">FprA family A-type flavoprotein</fullName>
    </submittedName>
</protein>
<proteinExistence type="inferred from homology"/>
<dbReference type="Pfam" id="PF19583">
    <property type="entry name" value="ODP"/>
    <property type="match status" value="1"/>
</dbReference>
<evidence type="ECO:0000256" key="2">
    <source>
        <dbReference type="ARBA" id="ARBA00007121"/>
    </source>
</evidence>
<dbReference type="InterPro" id="IPR001279">
    <property type="entry name" value="Metallo-B-lactamas"/>
</dbReference>
<dbReference type="KEGG" id="buy:D8S85_00755"/>
<evidence type="ECO:0000259" key="3">
    <source>
        <dbReference type="PROSITE" id="PS50902"/>
    </source>
</evidence>